<evidence type="ECO:0000313" key="7">
    <source>
        <dbReference type="Proteomes" id="UP000189796"/>
    </source>
</evidence>
<sequence>MPFGSEGVKPGIALALSGGGFRATLFHIGSCWRLTELGILPKLTRVSSVSGGSIFAGVLAAAWERLIASPDIAHYQELVVDPLRAFCKQQIDSVAIGEGLLTPWKSVSDVIAAKYQELFPIGLNQLPDTPTFVFNATNLQTGRDFRFSKAYMGDYLLGLIPTPSLPLAKAVAASSAFPPFLSPVILDSPGVFEAVDGAIYSGNPAYTARLFLTDGGVYDNLGLETVWNRCQNVLVSDAGAPFDAGATVETDWVKQTLRALSIATDQSRGLRKRALIADFTNKARGGGYWGIATDIANYHLSDALPCSDALVKPLATIRTRLNPFSNIEQEQLINWGYALCDAAVRAHAPEIIGTQKAPAWPCPAHPLS</sequence>
<feature type="short sequence motif" description="DGA/G" evidence="4">
    <location>
        <begin position="196"/>
        <end position="198"/>
    </location>
</feature>
<organism evidence="6 7">
    <name type="scientific">Bradyrhizobium erythrophlei</name>
    <dbReference type="NCBI Taxonomy" id="1437360"/>
    <lineage>
        <taxon>Bacteria</taxon>
        <taxon>Pseudomonadati</taxon>
        <taxon>Pseudomonadota</taxon>
        <taxon>Alphaproteobacteria</taxon>
        <taxon>Hyphomicrobiales</taxon>
        <taxon>Nitrobacteraceae</taxon>
        <taxon>Bradyrhizobium</taxon>
    </lineage>
</organism>
<dbReference type="InterPro" id="IPR002641">
    <property type="entry name" value="PNPLA_dom"/>
</dbReference>
<feature type="active site" description="Nucleophile" evidence="4">
    <location>
        <position position="50"/>
    </location>
</feature>
<dbReference type="RefSeq" id="WP_079605365.1">
    <property type="nucleotide sequence ID" value="NZ_LT670817.1"/>
</dbReference>
<dbReference type="PANTHER" id="PTHR14226:SF78">
    <property type="entry name" value="SLR0060 PROTEIN"/>
    <property type="match status" value="1"/>
</dbReference>
<dbReference type="AlphaFoldDB" id="A0A1M5X802"/>
<dbReference type="SUPFAM" id="SSF52151">
    <property type="entry name" value="FabD/lysophospholipase-like"/>
    <property type="match status" value="1"/>
</dbReference>
<protein>
    <submittedName>
        <fullName evidence="6">NTE family protein</fullName>
    </submittedName>
</protein>
<accession>A0A1M5X802</accession>
<evidence type="ECO:0000259" key="5">
    <source>
        <dbReference type="PROSITE" id="PS51635"/>
    </source>
</evidence>
<keyword evidence="3 4" id="KW-0443">Lipid metabolism</keyword>
<dbReference type="InterPro" id="IPR016035">
    <property type="entry name" value="Acyl_Trfase/lysoPLipase"/>
</dbReference>
<proteinExistence type="predicted"/>
<dbReference type="Pfam" id="PF01734">
    <property type="entry name" value="Patatin"/>
    <property type="match status" value="1"/>
</dbReference>
<evidence type="ECO:0000256" key="2">
    <source>
        <dbReference type="ARBA" id="ARBA00022963"/>
    </source>
</evidence>
<dbReference type="Gene3D" id="3.40.1090.10">
    <property type="entry name" value="Cytosolic phospholipase A2 catalytic domain"/>
    <property type="match status" value="2"/>
</dbReference>
<feature type="domain" description="PNPLA" evidence="5">
    <location>
        <begin position="15"/>
        <end position="209"/>
    </location>
</feature>
<name>A0A1M5X802_9BRAD</name>
<feature type="active site" description="Proton acceptor" evidence="4">
    <location>
        <position position="196"/>
    </location>
</feature>
<keyword evidence="2 4" id="KW-0442">Lipid degradation</keyword>
<dbReference type="GO" id="GO:0016042">
    <property type="term" value="P:lipid catabolic process"/>
    <property type="evidence" value="ECO:0007669"/>
    <property type="project" value="UniProtKB-UniRule"/>
</dbReference>
<dbReference type="Proteomes" id="UP000189796">
    <property type="component" value="Chromosome I"/>
</dbReference>
<evidence type="ECO:0000256" key="1">
    <source>
        <dbReference type="ARBA" id="ARBA00022801"/>
    </source>
</evidence>
<evidence type="ECO:0000256" key="4">
    <source>
        <dbReference type="PROSITE-ProRule" id="PRU01161"/>
    </source>
</evidence>
<dbReference type="PROSITE" id="PS51635">
    <property type="entry name" value="PNPLA"/>
    <property type="match status" value="1"/>
</dbReference>
<reference evidence="6 7" key="1">
    <citation type="submission" date="2016-11" db="EMBL/GenBank/DDBJ databases">
        <authorList>
            <person name="Jaros S."/>
            <person name="Januszkiewicz K."/>
            <person name="Wedrychowicz H."/>
        </authorList>
    </citation>
    <scope>NUCLEOTIDE SEQUENCE [LARGE SCALE GENOMIC DNA]</scope>
    <source>
        <strain evidence="6 7">GAS138</strain>
    </source>
</reference>
<dbReference type="GO" id="GO:0016787">
    <property type="term" value="F:hydrolase activity"/>
    <property type="evidence" value="ECO:0007669"/>
    <property type="project" value="UniProtKB-UniRule"/>
</dbReference>
<keyword evidence="1 4" id="KW-0378">Hydrolase</keyword>
<dbReference type="OrthoDB" id="9813090at2"/>
<gene>
    <name evidence="6" type="ORF">SAMN05443248_7091</name>
</gene>
<evidence type="ECO:0000256" key="3">
    <source>
        <dbReference type="ARBA" id="ARBA00023098"/>
    </source>
</evidence>
<comment type="caution">
    <text evidence="4">Lacks conserved residue(s) required for the propagation of feature annotation.</text>
</comment>
<dbReference type="PANTHER" id="PTHR14226">
    <property type="entry name" value="NEUROPATHY TARGET ESTERASE/SWISS CHEESE D.MELANOGASTER"/>
    <property type="match status" value="1"/>
</dbReference>
<evidence type="ECO:0000313" key="6">
    <source>
        <dbReference type="EMBL" id="SHH95698.1"/>
    </source>
</evidence>
<dbReference type="InterPro" id="IPR050301">
    <property type="entry name" value="NTE"/>
</dbReference>
<dbReference type="EMBL" id="LT670817">
    <property type="protein sequence ID" value="SHH95698.1"/>
    <property type="molecule type" value="Genomic_DNA"/>
</dbReference>